<dbReference type="EMBL" id="JBBNAE010000005">
    <property type="protein sequence ID" value="KAK9123317.1"/>
    <property type="molecule type" value="Genomic_DNA"/>
</dbReference>
<dbReference type="Proteomes" id="UP001417504">
    <property type="component" value="Unassembled WGS sequence"/>
</dbReference>
<reference evidence="1 2" key="1">
    <citation type="submission" date="2024-01" db="EMBL/GenBank/DDBJ databases">
        <title>Genome assemblies of Stephania.</title>
        <authorList>
            <person name="Yang L."/>
        </authorList>
    </citation>
    <scope>NUCLEOTIDE SEQUENCE [LARGE SCALE GENOMIC DNA]</scope>
    <source>
        <strain evidence="1">QJT</strain>
        <tissue evidence="1">Leaf</tissue>
    </source>
</reference>
<keyword evidence="2" id="KW-1185">Reference proteome</keyword>
<gene>
    <name evidence="1" type="ORF">Sjap_012919</name>
</gene>
<name>A0AAP0IYX9_9MAGN</name>
<comment type="caution">
    <text evidence="1">The sequence shown here is derived from an EMBL/GenBank/DDBJ whole genome shotgun (WGS) entry which is preliminary data.</text>
</comment>
<accession>A0AAP0IYX9</accession>
<protein>
    <submittedName>
        <fullName evidence="1">Uncharacterized protein</fullName>
    </submittedName>
</protein>
<dbReference type="AlphaFoldDB" id="A0AAP0IYX9"/>
<sequence length="96" mass="10766">MVLFTCVAHQNQKKLLLDLFVTVTTIKISIERERERAAGLGKRGWWEVVAMERQGSRVSLQGCGLPINVVLQWCSNVFPNIVESAMIGFDGVECNE</sequence>
<proteinExistence type="predicted"/>
<organism evidence="1 2">
    <name type="scientific">Stephania japonica</name>
    <dbReference type="NCBI Taxonomy" id="461633"/>
    <lineage>
        <taxon>Eukaryota</taxon>
        <taxon>Viridiplantae</taxon>
        <taxon>Streptophyta</taxon>
        <taxon>Embryophyta</taxon>
        <taxon>Tracheophyta</taxon>
        <taxon>Spermatophyta</taxon>
        <taxon>Magnoliopsida</taxon>
        <taxon>Ranunculales</taxon>
        <taxon>Menispermaceae</taxon>
        <taxon>Menispermoideae</taxon>
        <taxon>Cissampelideae</taxon>
        <taxon>Stephania</taxon>
    </lineage>
</organism>
<evidence type="ECO:0000313" key="1">
    <source>
        <dbReference type="EMBL" id="KAK9123317.1"/>
    </source>
</evidence>
<evidence type="ECO:0000313" key="2">
    <source>
        <dbReference type="Proteomes" id="UP001417504"/>
    </source>
</evidence>